<gene>
    <name evidence="8" type="ORF">GCM10017653_28880</name>
</gene>
<comment type="subcellular location">
    <subcellularLocation>
        <location evidence="1">Membrane</location>
        <topology evidence="1">Lipid-anchor</topology>
    </subcellularLocation>
</comment>
<keyword evidence="9" id="KW-1185">Reference proteome</keyword>
<organism evidence="8 9">
    <name type="scientific">Ancylobacter defluvii</name>
    <dbReference type="NCBI Taxonomy" id="1282440"/>
    <lineage>
        <taxon>Bacteria</taxon>
        <taxon>Pseudomonadati</taxon>
        <taxon>Pseudomonadota</taxon>
        <taxon>Alphaproteobacteria</taxon>
        <taxon>Hyphomicrobiales</taxon>
        <taxon>Xanthobacteraceae</taxon>
        <taxon>Ancylobacter</taxon>
    </lineage>
</organism>
<proteinExistence type="inferred from homology"/>
<name>A0A9W6K0Q4_9HYPH</name>
<dbReference type="PROSITE" id="PS51318">
    <property type="entry name" value="TAT"/>
    <property type="match status" value="1"/>
</dbReference>
<evidence type="ECO:0000313" key="9">
    <source>
        <dbReference type="Proteomes" id="UP001143330"/>
    </source>
</evidence>
<dbReference type="RefSeq" id="WP_213364676.1">
    <property type="nucleotide sequence ID" value="NZ_BSFM01000014.1"/>
</dbReference>
<evidence type="ECO:0000256" key="2">
    <source>
        <dbReference type="ARBA" id="ARBA00022729"/>
    </source>
</evidence>
<dbReference type="InterPro" id="IPR006311">
    <property type="entry name" value="TAT_signal"/>
</dbReference>
<dbReference type="CDD" id="cd13598">
    <property type="entry name" value="PBP2_lipoprotein_IlpA_like"/>
    <property type="match status" value="1"/>
</dbReference>
<dbReference type="InterPro" id="IPR004872">
    <property type="entry name" value="Lipoprotein_NlpA"/>
</dbReference>
<dbReference type="GO" id="GO:0016020">
    <property type="term" value="C:membrane"/>
    <property type="evidence" value="ECO:0007669"/>
    <property type="project" value="UniProtKB-SubCell"/>
</dbReference>
<dbReference type="PIRSF" id="PIRSF002854">
    <property type="entry name" value="MetQ"/>
    <property type="match status" value="1"/>
</dbReference>
<dbReference type="AlphaFoldDB" id="A0A9W6K0Q4"/>
<accession>A0A9W6K0Q4</accession>
<keyword evidence="3" id="KW-0472">Membrane</keyword>
<dbReference type="Gene3D" id="3.40.190.10">
    <property type="entry name" value="Periplasmic binding protein-like II"/>
    <property type="match status" value="2"/>
</dbReference>
<dbReference type="Proteomes" id="UP001143330">
    <property type="component" value="Unassembled WGS sequence"/>
</dbReference>
<keyword evidence="4" id="KW-0564">Palmitate</keyword>
<comment type="similarity">
    <text evidence="6">Belongs to the nlpA lipoprotein family.</text>
</comment>
<evidence type="ECO:0000313" key="8">
    <source>
        <dbReference type="EMBL" id="GLK84818.1"/>
    </source>
</evidence>
<dbReference type="PANTHER" id="PTHR30429:SF1">
    <property type="entry name" value="D-METHIONINE-BINDING LIPOPROTEIN METQ-RELATED"/>
    <property type="match status" value="1"/>
</dbReference>
<comment type="caution">
    <text evidence="8">The sequence shown here is derived from an EMBL/GenBank/DDBJ whole genome shotgun (WGS) entry which is preliminary data.</text>
</comment>
<protein>
    <recommendedName>
        <fullName evidence="6">Lipoprotein</fullName>
    </recommendedName>
</protein>
<dbReference type="EMBL" id="BSFM01000014">
    <property type="protein sequence ID" value="GLK84818.1"/>
    <property type="molecule type" value="Genomic_DNA"/>
</dbReference>
<evidence type="ECO:0000256" key="4">
    <source>
        <dbReference type="ARBA" id="ARBA00023139"/>
    </source>
</evidence>
<evidence type="ECO:0000256" key="7">
    <source>
        <dbReference type="SAM" id="SignalP"/>
    </source>
</evidence>
<keyword evidence="2 7" id="KW-0732">Signal</keyword>
<dbReference type="SUPFAM" id="SSF53850">
    <property type="entry name" value="Periplasmic binding protein-like II"/>
    <property type="match status" value="1"/>
</dbReference>
<dbReference type="NCBIfam" id="TIGR00363">
    <property type="entry name" value="MetQ/NlpA family lipoprotein"/>
    <property type="match status" value="1"/>
</dbReference>
<dbReference type="Pfam" id="PF03180">
    <property type="entry name" value="Lipoprotein_9"/>
    <property type="match status" value="1"/>
</dbReference>
<feature type="signal peptide" evidence="7">
    <location>
        <begin position="1"/>
        <end position="27"/>
    </location>
</feature>
<evidence type="ECO:0000256" key="5">
    <source>
        <dbReference type="ARBA" id="ARBA00023288"/>
    </source>
</evidence>
<evidence type="ECO:0000256" key="3">
    <source>
        <dbReference type="ARBA" id="ARBA00023136"/>
    </source>
</evidence>
<reference evidence="8" key="2">
    <citation type="submission" date="2023-01" db="EMBL/GenBank/DDBJ databases">
        <authorList>
            <person name="Sun Q."/>
            <person name="Evtushenko L."/>
        </authorList>
    </citation>
    <scope>NUCLEOTIDE SEQUENCE</scope>
    <source>
        <strain evidence="8">VKM B-2789</strain>
    </source>
</reference>
<keyword evidence="5 6" id="KW-0449">Lipoprotein</keyword>
<evidence type="ECO:0000256" key="1">
    <source>
        <dbReference type="ARBA" id="ARBA00004635"/>
    </source>
</evidence>
<evidence type="ECO:0000256" key="6">
    <source>
        <dbReference type="PIRNR" id="PIRNR002854"/>
    </source>
</evidence>
<sequence length="272" mass="28757">MTALTRRGLGLGLGATLAAFAILPAQADVKAAADKIKLGVIGGDEEEIAEVAKKVAAKEGLEIDVVTFSDYTLPNEALSRGDLDANAFQHKPYLDAQIAARGYKIVAAGFTIVEPIGFYSVKLKDFKDLPEGAQIGIPNDPSNGGRALNLLAANGLLTLVPGKGLQPTVLDVTGNPKKVKLRELDAALLPKQLADLDGAVINTNYALGAKLDPRKDALVQESRTDNPYGNFIAVRAGDEGKPAVVKLVKAYQSQEVKDFLGTRFKGAILPAW</sequence>
<dbReference type="PANTHER" id="PTHR30429">
    <property type="entry name" value="D-METHIONINE-BINDING LIPOPROTEIN METQ"/>
    <property type="match status" value="1"/>
</dbReference>
<feature type="chain" id="PRO_5040812455" description="Lipoprotein" evidence="7">
    <location>
        <begin position="28"/>
        <end position="272"/>
    </location>
</feature>
<reference evidence="8" key="1">
    <citation type="journal article" date="2014" name="Int. J. Syst. Evol. Microbiol.">
        <title>Complete genome sequence of Corynebacterium casei LMG S-19264T (=DSM 44701T), isolated from a smear-ripened cheese.</title>
        <authorList>
            <consortium name="US DOE Joint Genome Institute (JGI-PGF)"/>
            <person name="Walter F."/>
            <person name="Albersmeier A."/>
            <person name="Kalinowski J."/>
            <person name="Ruckert C."/>
        </authorList>
    </citation>
    <scope>NUCLEOTIDE SEQUENCE</scope>
    <source>
        <strain evidence="8">VKM B-2789</strain>
    </source>
</reference>